<dbReference type="AlphaFoldDB" id="A0A2S2KSE1"/>
<accession>A0A2S2KSE1</accession>
<name>A0A2S2KSE1_9ARCH</name>
<evidence type="ECO:0000313" key="2">
    <source>
        <dbReference type="Proteomes" id="UP000245829"/>
    </source>
</evidence>
<dbReference type="EMBL" id="BGKI01000007">
    <property type="protein sequence ID" value="GBH34471.1"/>
    <property type="molecule type" value="Genomic_DNA"/>
</dbReference>
<organism evidence="1 2">
    <name type="scientific">Nitrosopumilus zosterae</name>
    <dbReference type="NCBI Taxonomy" id="718286"/>
    <lineage>
        <taxon>Archaea</taxon>
        <taxon>Nitrososphaerota</taxon>
        <taxon>Nitrososphaeria</taxon>
        <taxon>Nitrosopumilales</taxon>
        <taxon>Nitrosopumilaceae</taxon>
        <taxon>Nitrosopumilus</taxon>
    </lineage>
</organism>
<comment type="caution">
    <text evidence="1">The sequence shown here is derived from an EMBL/GenBank/DDBJ whole genome shotgun (WGS) entry which is preliminary data.</text>
</comment>
<evidence type="ECO:0000313" key="1">
    <source>
        <dbReference type="EMBL" id="GBH34471.1"/>
    </source>
</evidence>
<reference evidence="1 2" key="1">
    <citation type="submission" date="2018-05" db="EMBL/GenBank/DDBJ databases">
        <title>genome sequencing of Nitrosopumilus sp. NM25.</title>
        <authorList>
            <person name="Mori K."/>
            <person name="Nakagawa T."/>
        </authorList>
    </citation>
    <scope>NUCLEOTIDE SEQUENCE [LARGE SCALE GENOMIC DNA]</scope>
    <source>
        <strain evidence="1 2">NM25</strain>
    </source>
</reference>
<keyword evidence="2" id="KW-1185">Reference proteome</keyword>
<gene>
    <name evidence="1" type="ORF">NZNM25_12620</name>
</gene>
<dbReference type="Proteomes" id="UP000245829">
    <property type="component" value="Unassembled WGS sequence"/>
</dbReference>
<sequence length="82" mass="9304">MTVFTMSGIKAYDIKARKKVLMKNPQPYLMRNGSWALKGTSAETGIKLFKIVGRAKPSIIQSRSEVFKNIFTSRQCECEKLC</sequence>
<protein>
    <submittedName>
        <fullName evidence="1">Uncharacterized protein</fullName>
    </submittedName>
</protein>
<proteinExistence type="predicted"/>